<sequence length="569" mass="59965">MNILDRLPRRRPPADPAMWPAVIDAHTHTIRCGDTPTAALLVTGLPGEVGPDWLAPLLAFPGLASTAIHIAPVSRDKTMTSLRRKRARLESSRRFAARRQRLSDPEIDASAFDAEDLAARIATDDTRLFTFAAYLLVHADTDTALAETVAQLRAHAAAAGLTVRPASFRQLQTLTSVLPFGVDAVGSARTIDTDVIAAAFPFTTPDPPPNTGILLGVNLASGAPVTWDRFTQPNHNQVIVARSGAGKSFLAKTEIARWAYRGVATTIIDPDNEYTDLVEALGGTTIAVGADEARINPLDLPSDGESDAFTRRVMFANTVATIALGTELTGDEAAALDTAVLAAYTHAGITHDPATWTRPAPLMRDVHHHLAAGDSTAGKALAARLNPFITGGFNRLFNGPSTTVPAGHLVSFNLAPLPDELAAVGTLLVLDAAWRRATGSTERHIVAVDEAWLLLQSPAGAAFLSRLAKSARKHRTGLTVITQDAEDMLASELGRVVIANAATQILLGQAPQVASLVANAFGLTGAERGFVTSARQGEALLLAGDTHVAFCSVAAEMDPRLLLTGEAAA</sequence>
<dbReference type="AlphaFoldDB" id="A0A841FRW9"/>
<dbReference type="RefSeq" id="WP_184791338.1">
    <property type="nucleotide sequence ID" value="NZ_BONT01000069.1"/>
</dbReference>
<dbReference type="SUPFAM" id="SSF52540">
    <property type="entry name" value="P-loop containing nucleoside triphosphate hydrolases"/>
    <property type="match status" value="1"/>
</dbReference>
<accession>A0A841FRW9</accession>
<protein>
    <submittedName>
        <fullName evidence="2">Type IV secretory pathway VirB4 component</fullName>
    </submittedName>
</protein>
<dbReference type="Proteomes" id="UP000548476">
    <property type="component" value="Unassembled WGS sequence"/>
</dbReference>
<reference evidence="2 3" key="1">
    <citation type="submission" date="2020-08" db="EMBL/GenBank/DDBJ databases">
        <title>Genomic Encyclopedia of Type Strains, Phase IV (KMG-IV): sequencing the most valuable type-strain genomes for metagenomic binning, comparative biology and taxonomic classification.</title>
        <authorList>
            <person name="Goeker M."/>
        </authorList>
    </citation>
    <scope>NUCLEOTIDE SEQUENCE [LARGE SCALE GENOMIC DNA]</scope>
    <source>
        <strain evidence="2 3">YIM 65646</strain>
    </source>
</reference>
<evidence type="ECO:0000313" key="3">
    <source>
        <dbReference type="Proteomes" id="UP000548476"/>
    </source>
</evidence>
<dbReference type="EMBL" id="JACHGT010000017">
    <property type="protein sequence ID" value="MBB6038544.1"/>
    <property type="molecule type" value="Genomic_DNA"/>
</dbReference>
<dbReference type="InterPro" id="IPR043964">
    <property type="entry name" value="P-loop_TraG"/>
</dbReference>
<dbReference type="InterPro" id="IPR051162">
    <property type="entry name" value="T4SS_component"/>
</dbReference>
<dbReference type="Pfam" id="PF19044">
    <property type="entry name" value="P-loop_TraG"/>
    <property type="match status" value="1"/>
</dbReference>
<dbReference type="Gene3D" id="1.10.8.730">
    <property type="match status" value="1"/>
</dbReference>
<evidence type="ECO:0000259" key="1">
    <source>
        <dbReference type="Pfam" id="PF19044"/>
    </source>
</evidence>
<organism evidence="2 3">
    <name type="scientific">Phytomonospora endophytica</name>
    <dbReference type="NCBI Taxonomy" id="714109"/>
    <lineage>
        <taxon>Bacteria</taxon>
        <taxon>Bacillati</taxon>
        <taxon>Actinomycetota</taxon>
        <taxon>Actinomycetes</taxon>
        <taxon>Micromonosporales</taxon>
        <taxon>Micromonosporaceae</taxon>
        <taxon>Phytomonospora</taxon>
    </lineage>
</organism>
<dbReference type="PANTHER" id="PTHR30121:SF6">
    <property type="entry name" value="SLR6007 PROTEIN"/>
    <property type="match status" value="1"/>
</dbReference>
<dbReference type="Gene3D" id="3.40.50.300">
    <property type="entry name" value="P-loop containing nucleotide triphosphate hydrolases"/>
    <property type="match status" value="1"/>
</dbReference>
<evidence type="ECO:0000313" key="2">
    <source>
        <dbReference type="EMBL" id="MBB6038544.1"/>
    </source>
</evidence>
<keyword evidence="3" id="KW-1185">Reference proteome</keyword>
<comment type="caution">
    <text evidence="2">The sequence shown here is derived from an EMBL/GenBank/DDBJ whole genome shotgun (WGS) entry which is preliminary data.</text>
</comment>
<dbReference type="PANTHER" id="PTHR30121">
    <property type="entry name" value="UNCHARACTERIZED PROTEIN YJGR-RELATED"/>
    <property type="match status" value="1"/>
</dbReference>
<feature type="domain" description="TraG P-loop" evidence="1">
    <location>
        <begin position="421"/>
        <end position="534"/>
    </location>
</feature>
<name>A0A841FRW9_9ACTN</name>
<dbReference type="InterPro" id="IPR027417">
    <property type="entry name" value="P-loop_NTPase"/>
</dbReference>
<gene>
    <name evidence="2" type="ORF">HNR73_006430</name>
</gene>
<proteinExistence type="predicted"/>